<accession>A0ABV3X424</accession>
<sequence length="475" mass="52997">MKKTLTAALTTALVVGAASTTFAAANPFSDVPADHWAYDAVAQLADDGIIEGYGDGTYRGQNEITRYEMAQMVAKAMAKEDQANAQQKAMIDKLAAEFSEELNNLGVRVSNLESKIDNVKWTGELQYTYYKHNFESGDRFPNNHGAPQDERQNELLFRLEPEATVNDHWKVMARVDATVDIDKDNPADKKWASKNHEDTDAKVTLKRAYAAGHYGVTDINAGLLPVFTEQGMVLDDNITGAQVVVGADQKFTGTLTAGRIDLSDTKMGDDVGGWMKDNGFTVDQKTGTIWGLNLTWKPTDKISVAGEYYRLTHSQIFKRYNNDDGKTQSIWGIGGSYQFDDNFKASAGYWNNTGFEDTRYYLKDVSKEEPDHRGYSNHAWNVQLDFKGAEPENARTYGLYAAYRYVGQGAAINPTFDGASWGEKGWEIGGQYVFAKNVMGTLLFFSGNRIRDIEDGTHHRDNGVSKLFGRLEYFF</sequence>
<reference evidence="3 4" key="1">
    <citation type="submission" date="2023-04" db="EMBL/GenBank/DDBJ databases">
        <title>Genome Sequence of Selenomonas sputigena ATCC 33150.</title>
        <authorList>
            <person name="Miller D.P."/>
            <person name="Anvari S."/>
            <person name="Polson S.W."/>
            <person name="Macdonald M."/>
            <person name="Mcdowell J.V."/>
        </authorList>
    </citation>
    <scope>NUCLEOTIDE SEQUENCE [LARGE SCALE GENOMIC DNA]</scope>
    <source>
        <strain evidence="3 4">ATCC 33150</strain>
    </source>
</reference>
<feature type="domain" description="SLH" evidence="2">
    <location>
        <begin position="24"/>
        <end position="87"/>
    </location>
</feature>
<evidence type="ECO:0000313" key="4">
    <source>
        <dbReference type="Proteomes" id="UP001559623"/>
    </source>
</evidence>
<dbReference type="Pfam" id="PF16930">
    <property type="entry name" value="Porin_5"/>
    <property type="match status" value="1"/>
</dbReference>
<dbReference type="InterPro" id="IPR032638">
    <property type="entry name" value="Porin_5"/>
</dbReference>
<dbReference type="Proteomes" id="UP001559623">
    <property type="component" value="Unassembled WGS sequence"/>
</dbReference>
<dbReference type="PANTHER" id="PTHR43308">
    <property type="entry name" value="OUTER MEMBRANE PROTEIN ALPHA-RELATED"/>
    <property type="match status" value="1"/>
</dbReference>
<comment type="caution">
    <text evidence="3">The sequence shown here is derived from an EMBL/GenBank/DDBJ whole genome shotgun (WGS) entry which is preliminary data.</text>
</comment>
<keyword evidence="1" id="KW-0732">Signal</keyword>
<name>A0ABV3X424_9FIRM</name>
<dbReference type="PROSITE" id="PS51272">
    <property type="entry name" value="SLH"/>
    <property type="match status" value="1"/>
</dbReference>
<protein>
    <submittedName>
        <fullName evidence="3">Porin</fullName>
    </submittedName>
</protein>
<organism evidence="3 4">
    <name type="scientific">Selenomonas sputigena</name>
    <dbReference type="NCBI Taxonomy" id="69823"/>
    <lineage>
        <taxon>Bacteria</taxon>
        <taxon>Bacillati</taxon>
        <taxon>Bacillota</taxon>
        <taxon>Negativicutes</taxon>
        <taxon>Selenomonadales</taxon>
        <taxon>Selenomonadaceae</taxon>
        <taxon>Selenomonas</taxon>
    </lineage>
</organism>
<dbReference type="RefSeq" id="WP_368846656.1">
    <property type="nucleotide sequence ID" value="NZ_CP194411.1"/>
</dbReference>
<dbReference type="EMBL" id="JARVLH010000002">
    <property type="protein sequence ID" value="MEX5284942.1"/>
    <property type="molecule type" value="Genomic_DNA"/>
</dbReference>
<dbReference type="Gene3D" id="2.40.160.10">
    <property type="entry name" value="Porin"/>
    <property type="match status" value="1"/>
</dbReference>
<feature type="chain" id="PRO_5045574102" evidence="1">
    <location>
        <begin position="24"/>
        <end position="475"/>
    </location>
</feature>
<feature type="signal peptide" evidence="1">
    <location>
        <begin position="1"/>
        <end position="23"/>
    </location>
</feature>
<dbReference type="Pfam" id="PF00395">
    <property type="entry name" value="SLH"/>
    <property type="match status" value="1"/>
</dbReference>
<proteinExistence type="predicted"/>
<evidence type="ECO:0000313" key="3">
    <source>
        <dbReference type="EMBL" id="MEX5284942.1"/>
    </source>
</evidence>
<gene>
    <name evidence="3" type="ORF">QCO44_04685</name>
</gene>
<dbReference type="InterPro" id="IPR001119">
    <property type="entry name" value="SLH_dom"/>
</dbReference>
<dbReference type="SUPFAM" id="SSF56935">
    <property type="entry name" value="Porins"/>
    <property type="match status" value="1"/>
</dbReference>
<keyword evidence="4" id="KW-1185">Reference proteome</keyword>
<dbReference type="InterPro" id="IPR051465">
    <property type="entry name" value="Cell_Envelope_Struct_Comp"/>
</dbReference>
<dbReference type="PANTHER" id="PTHR43308:SF1">
    <property type="entry name" value="OUTER MEMBRANE PROTEIN ALPHA"/>
    <property type="match status" value="1"/>
</dbReference>
<evidence type="ECO:0000259" key="2">
    <source>
        <dbReference type="PROSITE" id="PS51272"/>
    </source>
</evidence>
<dbReference type="InterPro" id="IPR023614">
    <property type="entry name" value="Porin_dom_sf"/>
</dbReference>
<evidence type="ECO:0000256" key="1">
    <source>
        <dbReference type="SAM" id="SignalP"/>
    </source>
</evidence>